<evidence type="ECO:0000256" key="1">
    <source>
        <dbReference type="ARBA" id="ARBA00022491"/>
    </source>
</evidence>
<dbReference type="STRING" id="282197.SAMN04488517_10256"/>
<name>A0A0M6XRH8_9RHOB</name>
<dbReference type="Proteomes" id="UP000048908">
    <property type="component" value="Unassembled WGS sequence"/>
</dbReference>
<protein>
    <submittedName>
        <fullName evidence="4">Flagellar biosynthesis repressor FlbT</fullName>
    </submittedName>
</protein>
<keyword evidence="2" id="KW-1005">Bacterial flagellum biogenesis</keyword>
<evidence type="ECO:0000256" key="3">
    <source>
        <dbReference type="ARBA" id="ARBA00022884"/>
    </source>
</evidence>
<dbReference type="GO" id="GO:0048027">
    <property type="term" value="F:mRNA 5'-UTR binding"/>
    <property type="evidence" value="ECO:0007669"/>
    <property type="project" value="InterPro"/>
</dbReference>
<organism evidence="4 5">
    <name type="scientific">Jannaschia rubra</name>
    <dbReference type="NCBI Taxonomy" id="282197"/>
    <lineage>
        <taxon>Bacteria</taxon>
        <taxon>Pseudomonadati</taxon>
        <taxon>Pseudomonadota</taxon>
        <taxon>Alphaproteobacteria</taxon>
        <taxon>Rhodobacterales</taxon>
        <taxon>Roseobacteraceae</taxon>
        <taxon>Jannaschia</taxon>
    </lineage>
</organism>
<dbReference type="RefSeq" id="WP_055682661.1">
    <property type="nucleotide sequence ID" value="NZ_CXPG01000020.1"/>
</dbReference>
<dbReference type="GO" id="GO:1902209">
    <property type="term" value="P:negative regulation of bacterial-type flagellum assembly"/>
    <property type="evidence" value="ECO:0007669"/>
    <property type="project" value="InterPro"/>
</dbReference>
<keyword evidence="4" id="KW-0282">Flagellum</keyword>
<keyword evidence="5" id="KW-1185">Reference proteome</keyword>
<evidence type="ECO:0000256" key="2">
    <source>
        <dbReference type="ARBA" id="ARBA00022795"/>
    </source>
</evidence>
<keyword evidence="4" id="KW-0969">Cilium</keyword>
<reference evidence="4 5" key="1">
    <citation type="submission" date="2015-07" db="EMBL/GenBank/DDBJ databases">
        <authorList>
            <person name="Noorani M."/>
        </authorList>
    </citation>
    <scope>NUCLEOTIDE SEQUENCE [LARGE SCALE GENOMIC DNA]</scope>
    <source>
        <strain evidence="4 5">CECT 5088</strain>
    </source>
</reference>
<dbReference type="AlphaFoldDB" id="A0A0M6XRH8"/>
<dbReference type="InterPro" id="IPR009967">
    <property type="entry name" value="Flagellum_FlbT"/>
</dbReference>
<dbReference type="Pfam" id="PF07378">
    <property type="entry name" value="FlbT"/>
    <property type="match status" value="1"/>
</dbReference>
<keyword evidence="3" id="KW-0694">RNA-binding</keyword>
<dbReference type="EMBL" id="CXPG01000020">
    <property type="protein sequence ID" value="CTQ33227.1"/>
    <property type="molecule type" value="Genomic_DNA"/>
</dbReference>
<accession>A0A0M6XRH8</accession>
<dbReference type="GO" id="GO:0006402">
    <property type="term" value="P:mRNA catabolic process"/>
    <property type="evidence" value="ECO:0007669"/>
    <property type="project" value="InterPro"/>
</dbReference>
<evidence type="ECO:0000313" key="4">
    <source>
        <dbReference type="EMBL" id="CTQ33227.1"/>
    </source>
</evidence>
<dbReference type="OrthoDB" id="8561314at2"/>
<keyword evidence="1" id="KW-0678">Repressor</keyword>
<gene>
    <name evidence="4" type="ORF">JAN5088_02008</name>
</gene>
<proteinExistence type="predicted"/>
<dbReference type="GO" id="GO:0044781">
    <property type="term" value="P:bacterial-type flagellum organization"/>
    <property type="evidence" value="ECO:0007669"/>
    <property type="project" value="UniProtKB-KW"/>
</dbReference>
<keyword evidence="4" id="KW-0966">Cell projection</keyword>
<evidence type="ECO:0000313" key="5">
    <source>
        <dbReference type="Proteomes" id="UP000048908"/>
    </source>
</evidence>
<sequence length="134" mass="14434">MAGLMLKFPAGDRIVLNGAVIENVGRGARLRVLTPETQLLRLRDAIDPAAATTPVGRLAHTVQMMLIGELAPAEALPDTIAALGPLRHAFVAGDDRTLIDELTVHLRGGQFYQALRLLGRLRQREAVLLSVARA</sequence>